<evidence type="ECO:0000256" key="1">
    <source>
        <dbReference type="SAM" id="SignalP"/>
    </source>
</evidence>
<keyword evidence="2" id="KW-1185">Reference proteome</keyword>
<dbReference type="Proteomes" id="UP001652625">
    <property type="component" value="Chromosome 07"/>
</dbReference>
<organism evidence="2 3">
    <name type="scientific">Hydra vulgaris</name>
    <name type="common">Hydra</name>
    <name type="synonym">Hydra attenuata</name>
    <dbReference type="NCBI Taxonomy" id="6087"/>
    <lineage>
        <taxon>Eukaryota</taxon>
        <taxon>Metazoa</taxon>
        <taxon>Cnidaria</taxon>
        <taxon>Hydrozoa</taxon>
        <taxon>Hydroidolina</taxon>
        <taxon>Anthoathecata</taxon>
        <taxon>Aplanulata</taxon>
        <taxon>Hydridae</taxon>
        <taxon>Hydra</taxon>
    </lineage>
</organism>
<accession>A0ABM4C597</accession>
<dbReference type="GeneID" id="136082117"/>
<feature type="signal peptide" evidence="1">
    <location>
        <begin position="1"/>
        <end position="28"/>
    </location>
</feature>
<feature type="chain" id="PRO_5045310221" evidence="1">
    <location>
        <begin position="29"/>
        <end position="207"/>
    </location>
</feature>
<sequence>MPHPIFLDFVVYISSCVLVTSFIQKNYAVNTCTRTHKSNEKLLASNLLDSLLANPPVCTINNSNLVFNLFGEIPIKQLNKIEPFRKKRQTPSWRQPDGMPFGTTIAFCNNDGCCNAKKKKNYRGNTYNICRECIHIVTLPRGYLPRTHYHITCQDTDYYETCLTGEGSCTTNTVSKNVTYLNLVKTFVFGSSCSCEIRKDSIFKDFI</sequence>
<protein>
    <submittedName>
        <fullName evidence="3">Uncharacterized protein LOC136082117</fullName>
    </submittedName>
</protein>
<reference evidence="3" key="1">
    <citation type="submission" date="2025-08" db="UniProtKB">
        <authorList>
            <consortium name="RefSeq"/>
        </authorList>
    </citation>
    <scope>IDENTIFICATION</scope>
</reference>
<dbReference type="RefSeq" id="XP_065656753.1">
    <property type="nucleotide sequence ID" value="XM_065800681.1"/>
</dbReference>
<evidence type="ECO:0000313" key="3">
    <source>
        <dbReference type="RefSeq" id="XP_065656753.1"/>
    </source>
</evidence>
<keyword evidence="1" id="KW-0732">Signal</keyword>
<name>A0ABM4C597_HYDVU</name>
<gene>
    <name evidence="3" type="primary">LOC136082117</name>
</gene>
<proteinExistence type="predicted"/>
<evidence type="ECO:0000313" key="2">
    <source>
        <dbReference type="Proteomes" id="UP001652625"/>
    </source>
</evidence>